<accession>A0ABP8FD19</accession>
<evidence type="ECO:0000259" key="3">
    <source>
        <dbReference type="Pfam" id="PF18620"/>
    </source>
</evidence>
<proteinExistence type="predicted"/>
<dbReference type="EMBL" id="BAABFN010000001">
    <property type="protein sequence ID" value="GAA4300805.1"/>
    <property type="molecule type" value="Genomic_DNA"/>
</dbReference>
<protein>
    <recommendedName>
        <fullName evidence="6">DUF1735 domain-containing protein</fullName>
    </recommendedName>
</protein>
<feature type="chain" id="PRO_5045313492" description="DUF1735 domain-containing protein" evidence="1">
    <location>
        <begin position="25"/>
        <end position="337"/>
    </location>
</feature>
<dbReference type="Gene3D" id="2.60.40.1740">
    <property type="entry name" value="hypothetical protein (bacova_03559)"/>
    <property type="match status" value="1"/>
</dbReference>
<evidence type="ECO:0000313" key="4">
    <source>
        <dbReference type="EMBL" id="GAA4300805.1"/>
    </source>
</evidence>
<keyword evidence="5" id="KW-1185">Reference proteome</keyword>
<dbReference type="Pfam" id="PF08522">
    <property type="entry name" value="BT_3987-like_N"/>
    <property type="match status" value="1"/>
</dbReference>
<comment type="caution">
    <text evidence="4">The sequence shown here is derived from an EMBL/GenBank/DDBJ whole genome shotgun (WGS) entry which is preliminary data.</text>
</comment>
<dbReference type="Pfam" id="PF18620">
    <property type="entry name" value="DUF5627"/>
    <property type="match status" value="1"/>
</dbReference>
<feature type="domain" description="DUF5627" evidence="3">
    <location>
        <begin position="195"/>
        <end position="326"/>
    </location>
</feature>
<dbReference type="InterPro" id="IPR013728">
    <property type="entry name" value="BT_3987-like_N"/>
</dbReference>
<feature type="signal peptide" evidence="1">
    <location>
        <begin position="1"/>
        <end position="24"/>
    </location>
</feature>
<dbReference type="Gene3D" id="2.40.128.420">
    <property type="match status" value="1"/>
</dbReference>
<evidence type="ECO:0000256" key="1">
    <source>
        <dbReference type="SAM" id="SignalP"/>
    </source>
</evidence>
<organism evidence="4 5">
    <name type="scientific">Compostibacter hankyongensis</name>
    <dbReference type="NCBI Taxonomy" id="1007089"/>
    <lineage>
        <taxon>Bacteria</taxon>
        <taxon>Pseudomonadati</taxon>
        <taxon>Bacteroidota</taxon>
        <taxon>Chitinophagia</taxon>
        <taxon>Chitinophagales</taxon>
        <taxon>Chitinophagaceae</taxon>
        <taxon>Compostibacter</taxon>
    </lineage>
</organism>
<dbReference type="PROSITE" id="PS51257">
    <property type="entry name" value="PROKAR_LIPOPROTEIN"/>
    <property type="match status" value="1"/>
</dbReference>
<evidence type="ECO:0000259" key="2">
    <source>
        <dbReference type="Pfam" id="PF08522"/>
    </source>
</evidence>
<dbReference type="RefSeq" id="WP_344973928.1">
    <property type="nucleotide sequence ID" value="NZ_BAABFN010000001.1"/>
</dbReference>
<reference evidence="5" key="1">
    <citation type="journal article" date="2019" name="Int. J. Syst. Evol. Microbiol.">
        <title>The Global Catalogue of Microorganisms (GCM) 10K type strain sequencing project: providing services to taxonomists for standard genome sequencing and annotation.</title>
        <authorList>
            <consortium name="The Broad Institute Genomics Platform"/>
            <consortium name="The Broad Institute Genome Sequencing Center for Infectious Disease"/>
            <person name="Wu L."/>
            <person name="Ma J."/>
        </authorList>
    </citation>
    <scope>NUCLEOTIDE SEQUENCE [LARGE SCALE GENOMIC DNA]</scope>
    <source>
        <strain evidence="5">JCM 17664</strain>
    </source>
</reference>
<name>A0ABP8FD19_9BACT</name>
<dbReference type="Proteomes" id="UP001501207">
    <property type="component" value="Unassembled WGS sequence"/>
</dbReference>
<gene>
    <name evidence="4" type="ORF">GCM10023143_02130</name>
</gene>
<evidence type="ECO:0000313" key="5">
    <source>
        <dbReference type="Proteomes" id="UP001501207"/>
    </source>
</evidence>
<evidence type="ECO:0008006" key="6">
    <source>
        <dbReference type="Google" id="ProtNLM"/>
    </source>
</evidence>
<feature type="domain" description="BT-3987-like N-terminal" evidence="2">
    <location>
        <begin position="33"/>
        <end position="156"/>
    </location>
</feature>
<dbReference type="InterPro" id="IPR040580">
    <property type="entry name" value="DUF5627"/>
</dbReference>
<keyword evidence="1" id="KW-0732">Signal</keyword>
<sequence length="337" mass="37641">MKKKYIVLASLSVMLCSCHNFEIAHPDFEYTSGYFPYQFPVRTLVLGDYIYDNTNDNNHQFLISAHIGGVYENDKKRTFSIAVDNSLTDHILFSSGGDTIRPMPAKYYSLSADNIVIPEGKMYSGVTVQLTDAFFEDPDAIRLSYVIPVRLKGSEDVDTLLAGKTESPDADPRVASQWTEPPKNFTMFAVKYINEYHGNYFHYGKSTLKDSTGAVTEDTTYSEKYVENNPVSKLTTTGRYEVAFSTFLHTSVLPEEVSMLLTFDGNKCTVTAAAGAPYTVSGMGEFKSKAYAWGNKKRDGIQLTYTVSDGKNTCTATDVLVVRDREVVMETYTPVVY</sequence>